<protein>
    <submittedName>
        <fullName evidence="1">Uncharacterized protein</fullName>
    </submittedName>
</protein>
<sequence>MLTGISENLMEEGKKQCEEKFKQELLDVWRDAAEYKIKTYDDFAHELRRINERYVDEMEDFEEFPSGIVLESEYDSIEEFKEKMSLQVYALGYLDSIYGIKCEVPLNTDKLAIPFQVIFNDK</sequence>
<reference evidence="1" key="1">
    <citation type="journal article" date="2021" name="Proc. Natl. Acad. Sci. U.S.A.">
        <title>A Catalog of Tens of Thousands of Viruses from Human Metagenomes Reveals Hidden Associations with Chronic Diseases.</title>
        <authorList>
            <person name="Tisza M.J."/>
            <person name="Buck C.B."/>
        </authorList>
    </citation>
    <scope>NUCLEOTIDE SEQUENCE</scope>
    <source>
        <strain evidence="1">CtBoB21</strain>
    </source>
</reference>
<accession>A0A8S5R6A7</accession>
<evidence type="ECO:0000313" key="1">
    <source>
        <dbReference type="EMBL" id="DAE26682.1"/>
    </source>
</evidence>
<organism evidence="1">
    <name type="scientific">Myoviridae sp. ctBoB21</name>
    <dbReference type="NCBI Taxonomy" id="2827287"/>
    <lineage>
        <taxon>Viruses</taxon>
        <taxon>Duplodnaviria</taxon>
        <taxon>Heunggongvirae</taxon>
        <taxon>Uroviricota</taxon>
        <taxon>Caudoviricetes</taxon>
    </lineage>
</organism>
<name>A0A8S5R6A7_9CAUD</name>
<dbReference type="EMBL" id="BK015822">
    <property type="protein sequence ID" value="DAE26682.1"/>
    <property type="molecule type" value="Genomic_DNA"/>
</dbReference>
<proteinExistence type="predicted"/>